<dbReference type="SUPFAM" id="SSF56399">
    <property type="entry name" value="ADP-ribosylation"/>
    <property type="match status" value="1"/>
</dbReference>
<organism evidence="3 4">
    <name type="scientific">Bacillus cereus 03BB108</name>
    <dbReference type="NCBI Taxonomy" id="451709"/>
    <lineage>
        <taxon>Bacteria</taxon>
        <taxon>Bacillati</taxon>
        <taxon>Bacillota</taxon>
        <taxon>Bacilli</taxon>
        <taxon>Bacillales</taxon>
        <taxon>Bacillaceae</taxon>
        <taxon>Bacillus</taxon>
        <taxon>Bacillus cereus group</taxon>
    </lineage>
</organism>
<evidence type="ECO:0000313" key="4">
    <source>
        <dbReference type="Proteomes" id="UP000031861"/>
    </source>
</evidence>
<dbReference type="GO" id="GO:0005576">
    <property type="term" value="C:extracellular region"/>
    <property type="evidence" value="ECO:0007669"/>
    <property type="project" value="InterPro"/>
</dbReference>
<keyword evidence="3" id="KW-0614">Plasmid</keyword>
<dbReference type="InterPro" id="IPR003540">
    <property type="entry name" value="ADP-ribosyltransferase"/>
</dbReference>
<dbReference type="RefSeq" id="WP_052302310.1">
    <property type="nucleotide sequence ID" value="NZ_CP009636.1"/>
</dbReference>
<keyword evidence="1" id="KW-1133">Transmembrane helix</keyword>
<dbReference type="Proteomes" id="UP000031861">
    <property type="component" value="Plasmid pBFI_2"/>
</dbReference>
<keyword evidence="1" id="KW-0812">Transmembrane</keyword>
<dbReference type="Gene3D" id="3.90.176.10">
    <property type="entry name" value="Toxin ADP-ribosyltransferase, Chain A, domain 1"/>
    <property type="match status" value="1"/>
</dbReference>
<evidence type="ECO:0000259" key="2">
    <source>
        <dbReference type="Pfam" id="PF03496"/>
    </source>
</evidence>
<dbReference type="AlphaFoldDB" id="A0AAN0W4I2"/>
<reference evidence="3 4" key="1">
    <citation type="journal article" date="2015" name="Genome Announc.">
        <title>Complete genome sequences for 35 biothreat assay-relevant bacillus species.</title>
        <authorList>
            <person name="Johnson S.L."/>
            <person name="Daligault H.E."/>
            <person name="Davenport K.W."/>
            <person name="Jaissle J."/>
            <person name="Frey K.G."/>
            <person name="Ladner J.T."/>
            <person name="Broomall S.M."/>
            <person name="Bishop-Lilly K.A."/>
            <person name="Bruce D.C."/>
            <person name="Gibbons H.S."/>
            <person name="Coyne S.R."/>
            <person name="Lo C.C."/>
            <person name="Meincke L."/>
            <person name="Munk A.C."/>
            <person name="Koroleva G.I."/>
            <person name="Rosenzweig C.N."/>
            <person name="Palacios G.F."/>
            <person name="Redden C.L."/>
            <person name="Minogue T.D."/>
            <person name="Chain P.S."/>
        </authorList>
    </citation>
    <scope>NUCLEOTIDE SEQUENCE [LARGE SCALE GENOMIC DNA]</scope>
    <source>
        <strain evidence="3 4">03BB108</strain>
    </source>
</reference>
<protein>
    <submittedName>
        <fullName evidence="3">ADP-ribosyltransferase exoenzyme family protein</fullName>
    </submittedName>
</protein>
<feature type="domain" description="ADP ribosyltransferase" evidence="2">
    <location>
        <begin position="54"/>
        <end position="255"/>
    </location>
</feature>
<dbReference type="Pfam" id="PF03496">
    <property type="entry name" value="ADPrib_exo_Tox"/>
    <property type="match status" value="1"/>
</dbReference>
<name>A0AAN0W4I2_BACCE</name>
<evidence type="ECO:0000256" key="1">
    <source>
        <dbReference type="SAM" id="Phobius"/>
    </source>
</evidence>
<feature type="transmembrane region" description="Helical" evidence="1">
    <location>
        <begin position="7"/>
        <end position="26"/>
    </location>
</feature>
<dbReference type="PROSITE" id="PS51996">
    <property type="entry name" value="TR_MART"/>
    <property type="match status" value="1"/>
</dbReference>
<keyword evidence="1" id="KW-0472">Membrane</keyword>
<accession>A0AAN0W4I2</accession>
<proteinExistence type="predicted"/>
<geneLocation type="plasmid" evidence="3 4">
    <name>pBFI_2</name>
</geneLocation>
<dbReference type="EMBL" id="CP009636">
    <property type="protein sequence ID" value="AJI08367.1"/>
    <property type="molecule type" value="Genomic_DNA"/>
</dbReference>
<gene>
    <name evidence="3" type="ORF">AK40_5843</name>
</gene>
<evidence type="ECO:0000313" key="3">
    <source>
        <dbReference type="EMBL" id="AJI08367.1"/>
    </source>
</evidence>
<sequence>MNKKRYLIRIFIIFTFICMFSVINFVQTVDAGFDGIVSNDIDGLIEFEGENKAANDWAENKYKEWHNLLTSEEEEALKNYTDENYIELNKYLRSTKGNLSNELLKETQNESINMIDRALKKTETGTPIMVYRRVTGGELGIKFEDGSLYDVQEGNKINREKFSYLSKKLKGMIKTEYGYLSTSLSNVFGPEHSKRPIIIKIKLPEGINAAYLGSLSKWPEENEMLVARGFTYKVEGISIIVDKGKEYIQLNAKGILK</sequence>